<evidence type="ECO:0000313" key="4">
    <source>
        <dbReference type="Proteomes" id="UP001059041"/>
    </source>
</evidence>
<dbReference type="EMBL" id="JAFHDT010000014">
    <property type="protein sequence ID" value="KAI7800887.1"/>
    <property type="molecule type" value="Genomic_DNA"/>
</dbReference>
<feature type="compositionally biased region" description="Basic and acidic residues" evidence="1">
    <location>
        <begin position="266"/>
        <end position="277"/>
    </location>
</feature>
<feature type="domain" description="FAM21/CAPZIP" evidence="2">
    <location>
        <begin position="58"/>
        <end position="177"/>
    </location>
</feature>
<dbReference type="Proteomes" id="UP001059041">
    <property type="component" value="Linkage Group LG14"/>
</dbReference>
<sequence length="277" mass="30949">EETPVKPSVAQLAGRLRGHALPMPGNIEVKLMRRPPCSLQINNQTDKDTEHEKPSICPPKMKIKSSPLIEKLQANLALSSSVLLSPPKNPESKHPPTVSNPSSLCSSLRSTLQPVQLSCDDEVPVCFEQPAEGTPLTSINKSRARLSFKRRLPTRQHRKSACEEAKANTEDESSRQPDDPRQNGDGEEVSGASLQEDEEEKMSSSHTDPEEQERDRMENRDALQENDRSEVSQTEKDKRVTSDEHQPSDCKQTQEPEPDETAEDQTDMKENKELLGI</sequence>
<dbReference type="InterPro" id="IPR029341">
    <property type="entry name" value="FAM21/CAPZIP"/>
</dbReference>
<feature type="compositionally biased region" description="Basic and acidic residues" evidence="1">
    <location>
        <begin position="45"/>
        <end position="54"/>
    </location>
</feature>
<proteinExistence type="predicted"/>
<organism evidence="3 4">
    <name type="scientific">Triplophysa rosa</name>
    <name type="common">Cave loach</name>
    <dbReference type="NCBI Taxonomy" id="992332"/>
    <lineage>
        <taxon>Eukaryota</taxon>
        <taxon>Metazoa</taxon>
        <taxon>Chordata</taxon>
        <taxon>Craniata</taxon>
        <taxon>Vertebrata</taxon>
        <taxon>Euteleostomi</taxon>
        <taxon>Actinopterygii</taxon>
        <taxon>Neopterygii</taxon>
        <taxon>Teleostei</taxon>
        <taxon>Ostariophysi</taxon>
        <taxon>Cypriniformes</taxon>
        <taxon>Nemacheilidae</taxon>
        <taxon>Triplophysa</taxon>
    </lineage>
</organism>
<dbReference type="Pfam" id="PF15255">
    <property type="entry name" value="CAP-ZIP_m"/>
    <property type="match status" value="1"/>
</dbReference>
<comment type="caution">
    <text evidence="3">The sequence shown here is derived from an EMBL/GenBank/DDBJ whole genome shotgun (WGS) entry which is preliminary data.</text>
</comment>
<accession>A0A9W7TRK7</accession>
<feature type="compositionally biased region" description="Acidic residues" evidence="1">
    <location>
        <begin position="256"/>
        <end position="265"/>
    </location>
</feature>
<feature type="region of interest" description="Disordered" evidence="1">
    <location>
        <begin position="39"/>
        <end position="61"/>
    </location>
</feature>
<feature type="region of interest" description="Disordered" evidence="1">
    <location>
        <begin position="129"/>
        <end position="277"/>
    </location>
</feature>
<dbReference type="AlphaFoldDB" id="A0A9W7TRK7"/>
<gene>
    <name evidence="3" type="ORF">IRJ41_015649</name>
</gene>
<evidence type="ECO:0000313" key="3">
    <source>
        <dbReference type="EMBL" id="KAI7800887.1"/>
    </source>
</evidence>
<feature type="compositionally biased region" description="Basic residues" evidence="1">
    <location>
        <begin position="142"/>
        <end position="159"/>
    </location>
</feature>
<evidence type="ECO:0000259" key="2">
    <source>
        <dbReference type="Pfam" id="PF15255"/>
    </source>
</evidence>
<feature type="compositionally biased region" description="Basic and acidic residues" evidence="1">
    <location>
        <begin position="201"/>
        <end position="254"/>
    </location>
</feature>
<protein>
    <recommendedName>
        <fullName evidence="2">FAM21/CAPZIP domain-containing protein</fullName>
    </recommendedName>
</protein>
<reference evidence="3" key="1">
    <citation type="submission" date="2021-02" db="EMBL/GenBank/DDBJ databases">
        <title>Comparative genomics reveals that relaxation of natural selection precedes convergent phenotypic evolution of cavefish.</title>
        <authorList>
            <person name="Peng Z."/>
        </authorList>
    </citation>
    <scope>NUCLEOTIDE SEQUENCE</scope>
    <source>
        <tissue evidence="3">Muscle</tissue>
    </source>
</reference>
<feature type="non-terminal residue" evidence="3">
    <location>
        <position position="1"/>
    </location>
</feature>
<feature type="compositionally biased region" description="Low complexity" evidence="1">
    <location>
        <begin position="99"/>
        <end position="110"/>
    </location>
</feature>
<feature type="region of interest" description="Disordered" evidence="1">
    <location>
        <begin position="82"/>
        <end position="110"/>
    </location>
</feature>
<name>A0A9W7TRK7_TRIRA</name>
<evidence type="ECO:0000256" key="1">
    <source>
        <dbReference type="SAM" id="MobiDB-lite"/>
    </source>
</evidence>
<feature type="compositionally biased region" description="Basic and acidic residues" evidence="1">
    <location>
        <begin position="160"/>
        <end position="184"/>
    </location>
</feature>
<keyword evidence="4" id="KW-1185">Reference proteome</keyword>